<dbReference type="PANTHER" id="PTHR10491">
    <property type="entry name" value="DTDP-4-DEHYDRORHAMNOSE REDUCTASE"/>
    <property type="match status" value="1"/>
</dbReference>
<dbReference type="Gene3D" id="3.90.25.10">
    <property type="entry name" value="UDP-galactose 4-epimerase, domain 1"/>
    <property type="match status" value="1"/>
</dbReference>
<comment type="similarity">
    <text evidence="2 6">Belongs to the dTDP-4-dehydrorhamnose reductase family.</text>
</comment>
<evidence type="ECO:0000256" key="4">
    <source>
        <dbReference type="ARBA" id="ARBA00017099"/>
    </source>
</evidence>
<evidence type="ECO:0000259" key="7">
    <source>
        <dbReference type="Pfam" id="PF04321"/>
    </source>
</evidence>
<dbReference type="Pfam" id="PF04321">
    <property type="entry name" value="RmlD_sub_bind"/>
    <property type="match status" value="1"/>
</dbReference>
<dbReference type="PANTHER" id="PTHR10491:SF4">
    <property type="entry name" value="METHIONINE ADENOSYLTRANSFERASE 2 SUBUNIT BETA"/>
    <property type="match status" value="1"/>
</dbReference>
<dbReference type="InterPro" id="IPR005913">
    <property type="entry name" value="dTDP_dehydrorham_reduct"/>
</dbReference>
<comment type="caution">
    <text evidence="8">The sequence shown here is derived from an EMBL/GenBank/DDBJ whole genome shotgun (WGS) entry which is preliminary data.</text>
</comment>
<evidence type="ECO:0000256" key="1">
    <source>
        <dbReference type="ARBA" id="ARBA00004781"/>
    </source>
</evidence>
<dbReference type="UniPathway" id="UPA00124"/>
<dbReference type="Proteomes" id="UP000472580">
    <property type="component" value="Unassembled WGS sequence"/>
</dbReference>
<reference evidence="8 9" key="1">
    <citation type="submission" date="2019-12" db="EMBL/GenBank/DDBJ databases">
        <title>Microbes associate with the intestines of laboratory mice.</title>
        <authorList>
            <person name="Navarre W."/>
            <person name="Wong E."/>
        </authorList>
    </citation>
    <scope>NUCLEOTIDE SEQUENCE [LARGE SCALE GENOMIC DNA]</scope>
    <source>
        <strain evidence="8 9">NM82_D38</strain>
    </source>
</reference>
<evidence type="ECO:0000256" key="3">
    <source>
        <dbReference type="ARBA" id="ARBA00012929"/>
    </source>
</evidence>
<dbReference type="InterPro" id="IPR029903">
    <property type="entry name" value="RmlD-like-bd"/>
</dbReference>
<sequence>MKILITGAKGLLGQALAQTLKNERLVLAGRDEPDVTNLEDFKKFASEVKPDVIIHCAAMTDVDACETDKRQAYLVNAVGCGYAAAVSHLVKARLISVSTDYVFDGKQSEPYGEEDAANGGDSVYGRSKFIGEEFIRALNPNHVIIRTAWLYGRGGKNFVDSMLSLSRKGVPELKVVSDQRGNPTSAVSVAEKIREILQRPDINGTIHVTSEGSATRYEFAEEIFRLANISQKVVPCSSEQFPRPAPRPNNSCLSKNALRRYGLSPMPDWRSELKEYLTSLKKED</sequence>
<dbReference type="SUPFAM" id="SSF51735">
    <property type="entry name" value="NAD(P)-binding Rossmann-fold domains"/>
    <property type="match status" value="1"/>
</dbReference>
<keyword evidence="9" id="KW-1185">Reference proteome</keyword>
<dbReference type="GO" id="GO:0005829">
    <property type="term" value="C:cytosol"/>
    <property type="evidence" value="ECO:0007669"/>
    <property type="project" value="TreeGrafter"/>
</dbReference>
<evidence type="ECO:0000313" key="8">
    <source>
        <dbReference type="EMBL" id="MVX56213.1"/>
    </source>
</evidence>
<dbReference type="RefSeq" id="WP_160334649.1">
    <property type="nucleotide sequence ID" value="NZ_WSRP01000007.1"/>
</dbReference>
<comment type="cofactor">
    <cofactor evidence="6">
        <name>Mg(2+)</name>
        <dbReference type="ChEBI" id="CHEBI:18420"/>
    </cofactor>
    <text evidence="6">Binds 1 Mg(2+) ion per monomer.</text>
</comment>
<evidence type="ECO:0000313" key="9">
    <source>
        <dbReference type="Proteomes" id="UP000472580"/>
    </source>
</evidence>
<accession>A0A6L6YHH4</accession>
<comment type="catalytic activity">
    <reaction evidence="5 6">
        <text>dTDP-beta-L-rhamnose + NADP(+) = dTDP-4-dehydro-beta-L-rhamnose + NADPH + H(+)</text>
        <dbReference type="Rhea" id="RHEA:21796"/>
        <dbReference type="ChEBI" id="CHEBI:15378"/>
        <dbReference type="ChEBI" id="CHEBI:57510"/>
        <dbReference type="ChEBI" id="CHEBI:57783"/>
        <dbReference type="ChEBI" id="CHEBI:58349"/>
        <dbReference type="ChEBI" id="CHEBI:62830"/>
        <dbReference type="EC" id="1.1.1.133"/>
    </reaction>
</comment>
<gene>
    <name evidence="8" type="primary">rfbD</name>
    <name evidence="8" type="ORF">E5987_03205</name>
</gene>
<name>A0A6L6YHH4_9BURK</name>
<feature type="domain" description="RmlD-like substrate binding" evidence="7">
    <location>
        <begin position="1"/>
        <end position="280"/>
    </location>
</feature>
<keyword evidence="6 8" id="KW-0560">Oxidoreductase</keyword>
<evidence type="ECO:0000256" key="5">
    <source>
        <dbReference type="ARBA" id="ARBA00048200"/>
    </source>
</evidence>
<dbReference type="EC" id="1.1.1.133" evidence="3 6"/>
<dbReference type="InterPro" id="IPR036291">
    <property type="entry name" value="NAD(P)-bd_dom_sf"/>
</dbReference>
<dbReference type="CDD" id="cd05254">
    <property type="entry name" value="dTDP_HR_like_SDR_e"/>
    <property type="match status" value="1"/>
</dbReference>
<proteinExistence type="inferred from homology"/>
<dbReference type="EMBL" id="WSRP01000007">
    <property type="protein sequence ID" value="MVX56213.1"/>
    <property type="molecule type" value="Genomic_DNA"/>
</dbReference>
<evidence type="ECO:0000256" key="6">
    <source>
        <dbReference type="RuleBase" id="RU364082"/>
    </source>
</evidence>
<dbReference type="OrthoDB" id="9803892at2"/>
<dbReference type="AlphaFoldDB" id="A0A6L6YHH4"/>
<protein>
    <recommendedName>
        <fullName evidence="4 6">dTDP-4-dehydrorhamnose reductase</fullName>
        <ecNumber evidence="3 6">1.1.1.133</ecNumber>
    </recommendedName>
</protein>
<keyword evidence="6" id="KW-0521">NADP</keyword>
<organism evidence="8 9">
    <name type="scientific">Parasutterella muris</name>
    <dbReference type="NCBI Taxonomy" id="2565572"/>
    <lineage>
        <taxon>Bacteria</taxon>
        <taxon>Pseudomonadati</taxon>
        <taxon>Pseudomonadota</taxon>
        <taxon>Betaproteobacteria</taxon>
        <taxon>Burkholderiales</taxon>
        <taxon>Sutterellaceae</taxon>
        <taxon>Parasutterella</taxon>
    </lineage>
</organism>
<comment type="function">
    <text evidence="6">Catalyzes the reduction of dTDP-6-deoxy-L-lyxo-4-hexulose to yield dTDP-L-rhamnose.</text>
</comment>
<comment type="pathway">
    <text evidence="1 6">Carbohydrate biosynthesis; dTDP-L-rhamnose biosynthesis.</text>
</comment>
<dbReference type="GO" id="GO:0008831">
    <property type="term" value="F:dTDP-4-dehydrorhamnose reductase activity"/>
    <property type="evidence" value="ECO:0007669"/>
    <property type="project" value="UniProtKB-EC"/>
</dbReference>
<dbReference type="NCBIfam" id="TIGR01214">
    <property type="entry name" value="rmlD"/>
    <property type="match status" value="1"/>
</dbReference>
<dbReference type="Gene3D" id="3.40.50.720">
    <property type="entry name" value="NAD(P)-binding Rossmann-like Domain"/>
    <property type="match status" value="1"/>
</dbReference>
<dbReference type="GO" id="GO:0019305">
    <property type="term" value="P:dTDP-rhamnose biosynthetic process"/>
    <property type="evidence" value="ECO:0007669"/>
    <property type="project" value="UniProtKB-UniPathway"/>
</dbReference>
<evidence type="ECO:0000256" key="2">
    <source>
        <dbReference type="ARBA" id="ARBA00010944"/>
    </source>
</evidence>